<name>A0A9E8S107_9BACI</name>
<dbReference type="RefSeq" id="WP_275421176.1">
    <property type="nucleotide sequence ID" value="NZ_CP106877.1"/>
</dbReference>
<dbReference type="Pfam" id="PF10970">
    <property type="entry name" value="GerPE"/>
    <property type="match status" value="1"/>
</dbReference>
<reference evidence="1" key="1">
    <citation type="submission" date="2022-09" db="EMBL/GenBank/DDBJ databases">
        <title>Complete Genomes of Fervidibacillus albus and Fervidibacillus halotolerans isolated from tidal flat sediments.</title>
        <authorList>
            <person name="Kwon K.K."/>
            <person name="Yang S.-H."/>
            <person name="Park M.J."/>
            <person name="Oh H.-M."/>
        </authorList>
    </citation>
    <scope>NUCLEOTIDE SEQUENCE</scope>
    <source>
        <strain evidence="1">MEBiC13594</strain>
    </source>
</reference>
<dbReference type="KEGG" id="fhl:OE105_02605"/>
<dbReference type="InterPro" id="IPR024496">
    <property type="entry name" value="Spore_germ_GerPE"/>
</dbReference>
<dbReference type="Proteomes" id="UP001164726">
    <property type="component" value="Chromosome"/>
</dbReference>
<dbReference type="AlphaFoldDB" id="A0A9E8S107"/>
<proteinExistence type="predicted"/>
<gene>
    <name evidence="1" type="ORF">OE105_02605</name>
</gene>
<protein>
    <submittedName>
        <fullName evidence="1">Spore germination protein GerPE</fullName>
    </submittedName>
</protein>
<keyword evidence="2" id="KW-1185">Reference proteome</keyword>
<sequence>MFRRIAKVNAINIQSIDLSSQLQIGDSHQIIGRSRILAVQREQEFFFGNEGSLNQYPIFNRPIHLPPITKPLYEKKENIVGIIHVNHLSVIGAAGSAIVHIGNNDFTFMESKTKHIRQNAK</sequence>
<organism evidence="1 2">
    <name type="scientific">Fervidibacillus halotolerans</name>
    <dbReference type="NCBI Taxonomy" id="2980027"/>
    <lineage>
        <taxon>Bacteria</taxon>
        <taxon>Bacillati</taxon>
        <taxon>Bacillota</taxon>
        <taxon>Bacilli</taxon>
        <taxon>Bacillales</taxon>
        <taxon>Bacillaceae</taxon>
        <taxon>Fervidibacillus</taxon>
    </lineage>
</organism>
<evidence type="ECO:0000313" key="1">
    <source>
        <dbReference type="EMBL" id="WAA13037.1"/>
    </source>
</evidence>
<evidence type="ECO:0000313" key="2">
    <source>
        <dbReference type="Proteomes" id="UP001164726"/>
    </source>
</evidence>
<dbReference type="EMBL" id="CP106877">
    <property type="protein sequence ID" value="WAA13037.1"/>
    <property type="molecule type" value="Genomic_DNA"/>
</dbReference>
<accession>A0A9E8S107</accession>